<dbReference type="Proteomes" id="UP000377595">
    <property type="component" value="Unassembled WGS sequence"/>
</dbReference>
<keyword evidence="10" id="KW-1185">Reference proteome</keyword>
<dbReference type="GO" id="GO:0030313">
    <property type="term" value="C:cell envelope"/>
    <property type="evidence" value="ECO:0007669"/>
    <property type="project" value="UniProtKB-SubCell"/>
</dbReference>
<dbReference type="PANTHER" id="PTHR34820">
    <property type="entry name" value="INNER MEMBRANE PROTEIN YEBZ"/>
    <property type="match status" value="1"/>
</dbReference>
<dbReference type="Pfam" id="PF04234">
    <property type="entry name" value="CopC"/>
    <property type="match status" value="1"/>
</dbReference>
<evidence type="ECO:0000256" key="4">
    <source>
        <dbReference type="ARBA" id="ARBA00023008"/>
    </source>
</evidence>
<feature type="domain" description="CopC" evidence="8">
    <location>
        <begin position="39"/>
        <end position="128"/>
    </location>
</feature>
<keyword evidence="6" id="KW-1133">Transmembrane helix</keyword>
<accession>A0A5M3XTX1</accession>
<comment type="caution">
    <text evidence="9">The sequence shown here is derived from an EMBL/GenBank/DDBJ whole genome shotgun (WGS) entry which is preliminary data.</text>
</comment>
<keyword evidence="4" id="KW-0186">Copper</keyword>
<proteinExistence type="predicted"/>
<feature type="chain" id="PRO_5024367300" description="CopC domain-containing protein" evidence="7">
    <location>
        <begin position="37"/>
        <end position="202"/>
    </location>
</feature>
<evidence type="ECO:0000256" key="6">
    <source>
        <dbReference type="SAM" id="Phobius"/>
    </source>
</evidence>
<evidence type="ECO:0000256" key="2">
    <source>
        <dbReference type="ARBA" id="ARBA00022723"/>
    </source>
</evidence>
<keyword evidence="3 7" id="KW-0732">Signal</keyword>
<dbReference type="GO" id="GO:0006825">
    <property type="term" value="P:copper ion transport"/>
    <property type="evidence" value="ECO:0007669"/>
    <property type="project" value="InterPro"/>
</dbReference>
<evidence type="ECO:0000259" key="8">
    <source>
        <dbReference type="Pfam" id="PF04234"/>
    </source>
</evidence>
<feature type="transmembrane region" description="Helical" evidence="6">
    <location>
        <begin position="175"/>
        <end position="193"/>
    </location>
</feature>
<dbReference type="OrthoDB" id="5242236at2"/>
<reference evidence="9 10" key="1">
    <citation type="submission" date="2019-10" db="EMBL/GenBank/DDBJ databases">
        <title>Whole genome shotgun sequence of Acrocarpospora pleiomorpha NBRC 16267.</title>
        <authorList>
            <person name="Ichikawa N."/>
            <person name="Kimura A."/>
            <person name="Kitahashi Y."/>
            <person name="Komaki H."/>
            <person name="Oguchi A."/>
        </authorList>
    </citation>
    <scope>NUCLEOTIDE SEQUENCE [LARGE SCALE GENOMIC DNA]</scope>
    <source>
        <strain evidence="9 10">NBRC 16267</strain>
    </source>
</reference>
<sequence>MLPLEFTLASLPRFVRNPLAAALACGLFLAIPAAPAAAHDRLKSSNPTKNAKVDSVETITLDFTSKVRFPAVVLMLGDEKIDLGKPKLDGTEVRTEVPEPLAAGKYTIAWRVVSTDGHPIEGEIPFTVKAAPSPTPESTPTSSPTVTATVTPTPVTTFSEASGEEQAADGGGVPGWLWIGGGILVVVGVVVWFSTGRKTNET</sequence>
<organism evidence="9 10">
    <name type="scientific">Acrocarpospora pleiomorpha</name>
    <dbReference type="NCBI Taxonomy" id="90975"/>
    <lineage>
        <taxon>Bacteria</taxon>
        <taxon>Bacillati</taxon>
        <taxon>Actinomycetota</taxon>
        <taxon>Actinomycetes</taxon>
        <taxon>Streptosporangiales</taxon>
        <taxon>Streptosporangiaceae</taxon>
        <taxon>Acrocarpospora</taxon>
    </lineage>
</organism>
<evidence type="ECO:0000256" key="1">
    <source>
        <dbReference type="ARBA" id="ARBA00004196"/>
    </source>
</evidence>
<keyword evidence="6" id="KW-0472">Membrane</keyword>
<dbReference type="GO" id="GO:0046688">
    <property type="term" value="P:response to copper ion"/>
    <property type="evidence" value="ECO:0007669"/>
    <property type="project" value="InterPro"/>
</dbReference>
<keyword evidence="6" id="KW-0812">Transmembrane</keyword>
<keyword evidence="2" id="KW-0479">Metal-binding</keyword>
<dbReference type="InterPro" id="IPR014756">
    <property type="entry name" value="Ig_E-set"/>
</dbReference>
<dbReference type="GO" id="GO:0042597">
    <property type="term" value="C:periplasmic space"/>
    <property type="evidence" value="ECO:0007669"/>
    <property type="project" value="InterPro"/>
</dbReference>
<name>A0A5M3XTX1_9ACTN</name>
<dbReference type="GO" id="GO:0005507">
    <property type="term" value="F:copper ion binding"/>
    <property type="evidence" value="ECO:0007669"/>
    <property type="project" value="InterPro"/>
</dbReference>
<dbReference type="InterPro" id="IPR007348">
    <property type="entry name" value="CopC_dom"/>
</dbReference>
<protein>
    <recommendedName>
        <fullName evidence="8">CopC domain-containing protein</fullName>
    </recommendedName>
</protein>
<feature type="region of interest" description="Disordered" evidence="5">
    <location>
        <begin position="130"/>
        <end position="151"/>
    </location>
</feature>
<evidence type="ECO:0000313" key="10">
    <source>
        <dbReference type="Proteomes" id="UP000377595"/>
    </source>
</evidence>
<dbReference type="PANTHER" id="PTHR34820:SF4">
    <property type="entry name" value="INNER MEMBRANE PROTEIN YEBZ"/>
    <property type="match status" value="1"/>
</dbReference>
<dbReference type="InterPro" id="IPR032694">
    <property type="entry name" value="CopC/D"/>
</dbReference>
<dbReference type="SUPFAM" id="SSF81296">
    <property type="entry name" value="E set domains"/>
    <property type="match status" value="1"/>
</dbReference>
<comment type="subcellular location">
    <subcellularLocation>
        <location evidence="1">Cell envelope</location>
    </subcellularLocation>
</comment>
<gene>
    <name evidence="9" type="ORF">Aple_073910</name>
</gene>
<evidence type="ECO:0000256" key="3">
    <source>
        <dbReference type="ARBA" id="ARBA00022729"/>
    </source>
</evidence>
<dbReference type="InterPro" id="IPR014755">
    <property type="entry name" value="Cu-Rt/internalin_Ig-like"/>
</dbReference>
<dbReference type="AlphaFoldDB" id="A0A5M3XTX1"/>
<evidence type="ECO:0000313" key="9">
    <source>
        <dbReference type="EMBL" id="GES24492.1"/>
    </source>
</evidence>
<evidence type="ECO:0000256" key="5">
    <source>
        <dbReference type="SAM" id="MobiDB-lite"/>
    </source>
</evidence>
<dbReference type="RefSeq" id="WP_155349325.1">
    <property type="nucleotide sequence ID" value="NZ_BLAF01000052.1"/>
</dbReference>
<dbReference type="EMBL" id="BLAF01000052">
    <property type="protein sequence ID" value="GES24492.1"/>
    <property type="molecule type" value="Genomic_DNA"/>
</dbReference>
<dbReference type="Gene3D" id="2.60.40.1220">
    <property type="match status" value="1"/>
</dbReference>
<evidence type="ECO:0000256" key="7">
    <source>
        <dbReference type="SAM" id="SignalP"/>
    </source>
</evidence>
<feature type="signal peptide" evidence="7">
    <location>
        <begin position="1"/>
        <end position="36"/>
    </location>
</feature>
<dbReference type="GO" id="GO:0005886">
    <property type="term" value="C:plasma membrane"/>
    <property type="evidence" value="ECO:0007669"/>
    <property type="project" value="TreeGrafter"/>
</dbReference>